<feature type="transmembrane region" description="Helical" evidence="1">
    <location>
        <begin position="161"/>
        <end position="185"/>
    </location>
</feature>
<keyword evidence="1" id="KW-1133">Transmembrane helix</keyword>
<name>A0A6B1DUS6_9CHLR</name>
<dbReference type="EMBL" id="VXPY01000077">
    <property type="protein sequence ID" value="MYD90797.1"/>
    <property type="molecule type" value="Genomic_DNA"/>
</dbReference>
<gene>
    <name evidence="2" type="ORF">F4Y08_10755</name>
</gene>
<feature type="transmembrane region" description="Helical" evidence="1">
    <location>
        <begin position="129"/>
        <end position="149"/>
    </location>
</feature>
<dbReference type="AlphaFoldDB" id="A0A6B1DUS6"/>
<keyword evidence="1" id="KW-0812">Transmembrane</keyword>
<comment type="caution">
    <text evidence="2">The sequence shown here is derived from an EMBL/GenBank/DDBJ whole genome shotgun (WGS) entry which is preliminary data.</text>
</comment>
<accession>A0A6B1DUS6</accession>
<proteinExistence type="predicted"/>
<sequence>MAAWVLLDRLVGPLQLGSTQLVLVPVYSGYVTLAALALLAGLVQVFLFHVRRVWLAEEEWFYSLILLAATIGVTTMGMFGGQGVASLQLGWVFRWVIAPAEEALMAATFFTLAGAYILALRRRRAGHRWFAIGFLAVLVLQLPWLQPLIPQPAQRWLDDSFALFGTPVIRGMLLGTVIAACAFLVQHLIPVAGHRGPEDAPAPQYDTSET</sequence>
<feature type="transmembrane region" description="Helical" evidence="1">
    <location>
        <begin position="92"/>
        <end position="117"/>
    </location>
</feature>
<organism evidence="2">
    <name type="scientific">Caldilineaceae bacterium SB0662_bin_9</name>
    <dbReference type="NCBI Taxonomy" id="2605258"/>
    <lineage>
        <taxon>Bacteria</taxon>
        <taxon>Bacillati</taxon>
        <taxon>Chloroflexota</taxon>
        <taxon>Caldilineae</taxon>
        <taxon>Caldilineales</taxon>
        <taxon>Caldilineaceae</taxon>
    </lineage>
</organism>
<evidence type="ECO:0000256" key="1">
    <source>
        <dbReference type="SAM" id="Phobius"/>
    </source>
</evidence>
<feature type="transmembrane region" description="Helical" evidence="1">
    <location>
        <begin position="60"/>
        <end position="80"/>
    </location>
</feature>
<protein>
    <submittedName>
        <fullName evidence="2">Uncharacterized protein</fullName>
    </submittedName>
</protein>
<feature type="transmembrane region" description="Helical" evidence="1">
    <location>
        <begin position="27"/>
        <end position="48"/>
    </location>
</feature>
<keyword evidence="1" id="KW-0472">Membrane</keyword>
<evidence type="ECO:0000313" key="2">
    <source>
        <dbReference type="EMBL" id="MYD90797.1"/>
    </source>
</evidence>
<reference evidence="2" key="1">
    <citation type="submission" date="2019-09" db="EMBL/GenBank/DDBJ databases">
        <title>Characterisation of the sponge microbiome using genome-centric metagenomics.</title>
        <authorList>
            <person name="Engelberts J.P."/>
            <person name="Robbins S.J."/>
            <person name="De Goeij J.M."/>
            <person name="Aranda M."/>
            <person name="Bell S.C."/>
            <person name="Webster N.S."/>
        </authorList>
    </citation>
    <scope>NUCLEOTIDE SEQUENCE</scope>
    <source>
        <strain evidence="2">SB0662_bin_9</strain>
    </source>
</reference>